<evidence type="ECO:0000256" key="1">
    <source>
        <dbReference type="SAM" id="MobiDB-lite"/>
    </source>
</evidence>
<protein>
    <submittedName>
        <fullName evidence="2">Uncharacterized protein</fullName>
    </submittedName>
</protein>
<dbReference type="EMBL" id="AQHF01000034">
    <property type="protein sequence ID" value="MBE0349126.1"/>
    <property type="molecule type" value="Genomic_DNA"/>
</dbReference>
<gene>
    <name evidence="2" type="ORF">PPEP_b1050</name>
</gene>
<proteinExistence type="predicted"/>
<reference evidence="2 3" key="1">
    <citation type="submission" date="2015-06" db="EMBL/GenBank/DDBJ databases">
        <title>Genome sequence of Pseudoalteromonas peptidolytica.</title>
        <authorList>
            <person name="Xie B.-B."/>
            <person name="Rong J.-C."/>
            <person name="Qin Q.-L."/>
            <person name="Zhang Y.-Z."/>
        </authorList>
    </citation>
    <scope>NUCLEOTIDE SEQUENCE [LARGE SCALE GENOMIC DNA]</scope>
    <source>
        <strain evidence="2 3">F12-50-A1</strain>
    </source>
</reference>
<feature type="compositionally biased region" description="Polar residues" evidence="1">
    <location>
        <begin position="1"/>
        <end position="19"/>
    </location>
</feature>
<dbReference type="AlphaFoldDB" id="A0A8I0T628"/>
<keyword evidence="3" id="KW-1185">Reference proteome</keyword>
<evidence type="ECO:0000313" key="2">
    <source>
        <dbReference type="EMBL" id="MBE0349126.1"/>
    </source>
</evidence>
<comment type="caution">
    <text evidence="2">The sequence shown here is derived from an EMBL/GenBank/DDBJ whole genome shotgun (WGS) entry which is preliminary data.</text>
</comment>
<accession>A0A8I0T628</accession>
<organism evidence="2 3">
    <name type="scientific">Pseudoalteromonas peptidolytica F12-50-A1</name>
    <dbReference type="NCBI Taxonomy" id="1315280"/>
    <lineage>
        <taxon>Bacteria</taxon>
        <taxon>Pseudomonadati</taxon>
        <taxon>Pseudomonadota</taxon>
        <taxon>Gammaproteobacteria</taxon>
        <taxon>Alteromonadales</taxon>
        <taxon>Pseudoalteromonadaceae</taxon>
        <taxon>Pseudoalteromonas</taxon>
    </lineage>
</organism>
<dbReference type="Proteomes" id="UP000660708">
    <property type="component" value="Unassembled WGS sequence"/>
</dbReference>
<feature type="region of interest" description="Disordered" evidence="1">
    <location>
        <begin position="1"/>
        <end position="28"/>
    </location>
</feature>
<name>A0A8I0T628_9GAMM</name>
<sequence>MKLSLSKTSPENSAEQNNLQKKKSKTLKFRSLNKNKTILATFK</sequence>
<evidence type="ECO:0000313" key="3">
    <source>
        <dbReference type="Proteomes" id="UP000660708"/>
    </source>
</evidence>